<feature type="compositionally biased region" description="Polar residues" evidence="1">
    <location>
        <begin position="565"/>
        <end position="581"/>
    </location>
</feature>
<feature type="compositionally biased region" description="Basic and acidic residues" evidence="1">
    <location>
        <begin position="346"/>
        <end position="358"/>
    </location>
</feature>
<reference evidence="2" key="2">
    <citation type="submission" date="2023-05" db="EMBL/GenBank/DDBJ databases">
        <authorList>
            <consortium name="Lawrence Berkeley National Laboratory"/>
            <person name="Steindorff A."/>
            <person name="Hensen N."/>
            <person name="Bonometti L."/>
            <person name="Westerberg I."/>
            <person name="Brannstrom I.O."/>
            <person name="Guillou S."/>
            <person name="Cros-Aarteil S."/>
            <person name="Calhoun S."/>
            <person name="Haridas S."/>
            <person name="Kuo A."/>
            <person name="Mondo S."/>
            <person name="Pangilinan J."/>
            <person name="Riley R."/>
            <person name="Labutti K."/>
            <person name="Andreopoulos B."/>
            <person name="Lipzen A."/>
            <person name="Chen C."/>
            <person name="Yanf M."/>
            <person name="Daum C."/>
            <person name="Ng V."/>
            <person name="Clum A."/>
            <person name="Ohm R."/>
            <person name="Martin F."/>
            <person name="Silar P."/>
            <person name="Natvig D."/>
            <person name="Lalanne C."/>
            <person name="Gautier V."/>
            <person name="Ament-Velasquez S.L."/>
            <person name="Kruys A."/>
            <person name="Hutchinson M.I."/>
            <person name="Powell A.J."/>
            <person name="Barry K."/>
            <person name="Miller A.N."/>
            <person name="Grigoriev I.V."/>
            <person name="Debuchy R."/>
            <person name="Gladieux P."/>
            <person name="Thoren M.H."/>
            <person name="Johannesson H."/>
        </authorList>
    </citation>
    <scope>NUCLEOTIDE SEQUENCE</scope>
    <source>
        <strain evidence="2">CBS 123565</strain>
    </source>
</reference>
<dbReference type="AlphaFoldDB" id="A0AAN6ZIL4"/>
<name>A0AAN6ZIL4_9PEZI</name>
<feature type="region of interest" description="Disordered" evidence="1">
    <location>
        <begin position="671"/>
        <end position="739"/>
    </location>
</feature>
<feature type="region of interest" description="Disordered" evidence="1">
    <location>
        <begin position="346"/>
        <end position="369"/>
    </location>
</feature>
<dbReference type="Proteomes" id="UP001304895">
    <property type="component" value="Unassembled WGS sequence"/>
</dbReference>
<keyword evidence="3" id="KW-1185">Reference proteome</keyword>
<dbReference type="EMBL" id="MU853401">
    <property type="protein sequence ID" value="KAK4138801.1"/>
    <property type="molecule type" value="Genomic_DNA"/>
</dbReference>
<feature type="compositionally biased region" description="Low complexity" evidence="1">
    <location>
        <begin position="461"/>
        <end position="471"/>
    </location>
</feature>
<evidence type="ECO:0000313" key="3">
    <source>
        <dbReference type="Proteomes" id="UP001304895"/>
    </source>
</evidence>
<gene>
    <name evidence="2" type="ORF">BT67DRAFT_431310</name>
</gene>
<accession>A0AAN6ZIL4</accession>
<evidence type="ECO:0000256" key="1">
    <source>
        <dbReference type="SAM" id="MobiDB-lite"/>
    </source>
</evidence>
<feature type="compositionally biased region" description="Low complexity" evidence="1">
    <location>
        <begin position="57"/>
        <end position="72"/>
    </location>
</feature>
<feature type="region of interest" description="Disordered" evidence="1">
    <location>
        <begin position="549"/>
        <end position="586"/>
    </location>
</feature>
<protein>
    <submittedName>
        <fullName evidence="2">Uncharacterized protein</fullName>
    </submittedName>
</protein>
<feature type="region of interest" description="Disordered" evidence="1">
    <location>
        <begin position="408"/>
        <end position="528"/>
    </location>
</feature>
<feature type="compositionally biased region" description="Polar residues" evidence="1">
    <location>
        <begin position="446"/>
        <end position="460"/>
    </location>
</feature>
<proteinExistence type="predicted"/>
<feature type="compositionally biased region" description="Low complexity" evidence="1">
    <location>
        <begin position="671"/>
        <end position="685"/>
    </location>
</feature>
<sequence>MADKSDVSAFGQPNPVDGEHRRQTRVQRLQQIDLTADDARPESPSDAVMIRRGHGQAGPAGRSGSSSRSQSPPFRNGSPVRFPARCIPDRDFRNPSGAILHTPLSIPKLSGSDRDFRNRVAAPRLHHDLCPIQIDASSAQDTAPNDSDEDEDDNDNELAPAQAPGQLVELRSLPGLFNDPEPDTAPTVGPDGQAMGSANGIPYCFGLAADIIAHMVPRRFATVAHLVKEIDIYAPKSCKYMDDCPLSQNIDSTNWRKAMSHIFGRNKNCTRSVPDEIWCSFCRKHYQRARYRNNLEYNKQLCYLVEVQITRVETWSLENIRLGQSELGVVRDWALTCRRREQVRIEEAKSKKRSHDDNASDDGLDGPITVGNNAQVPQWLLRLCRPGYSTLEILRIVARIADELDNGGLPQLPDIEILPNITGSDAKPKPKPKAKTKTSTPHKRAQSMSNAAQATASLGLSSSRRVSQPSSYFGGRDNGNGYRQDNNVRPSSKRQRFSENEEEDGYEEDARFPPRTLGRTVPNIRPLPTLTPQGARFHDELAPAAVQYGYGAPATGGPGPLPTPRSSQYNNYPEGSGSRTLGQGYDEYRARGPHTRAFSDASNSNFSWPAASAGPTTGMHYPEQQPNGYSAFYAPATNTGYAAAYTRDEYAAAPRHSNNTGYAQGYYQHQQPYHSQQGPHGSYYGPPGGGVKHMRHQSTPTSMLAPAPHHAQPQASRIMGPPPLHPAQQQQQQQQQANGYDQAYFAGQHGRHMTYVPSAVRDNVVREPLLPETGPADAASAVDAGSGPAEGYEAGYPAGVRR</sequence>
<feature type="compositionally biased region" description="Basic residues" evidence="1">
    <location>
        <begin position="429"/>
        <end position="445"/>
    </location>
</feature>
<feature type="region of interest" description="Disordered" evidence="1">
    <location>
        <begin position="174"/>
        <end position="193"/>
    </location>
</feature>
<feature type="compositionally biased region" description="Acidic residues" evidence="1">
    <location>
        <begin position="146"/>
        <end position="156"/>
    </location>
</feature>
<reference evidence="2" key="1">
    <citation type="journal article" date="2023" name="Mol. Phylogenet. Evol.">
        <title>Genome-scale phylogeny and comparative genomics of the fungal order Sordariales.</title>
        <authorList>
            <person name="Hensen N."/>
            <person name="Bonometti L."/>
            <person name="Westerberg I."/>
            <person name="Brannstrom I.O."/>
            <person name="Guillou S."/>
            <person name="Cros-Aarteil S."/>
            <person name="Calhoun S."/>
            <person name="Haridas S."/>
            <person name="Kuo A."/>
            <person name="Mondo S."/>
            <person name="Pangilinan J."/>
            <person name="Riley R."/>
            <person name="LaButti K."/>
            <person name="Andreopoulos B."/>
            <person name="Lipzen A."/>
            <person name="Chen C."/>
            <person name="Yan M."/>
            <person name="Daum C."/>
            <person name="Ng V."/>
            <person name="Clum A."/>
            <person name="Steindorff A."/>
            <person name="Ohm R.A."/>
            <person name="Martin F."/>
            <person name="Silar P."/>
            <person name="Natvig D.O."/>
            <person name="Lalanne C."/>
            <person name="Gautier V."/>
            <person name="Ament-Velasquez S.L."/>
            <person name="Kruys A."/>
            <person name="Hutchinson M.I."/>
            <person name="Powell A.J."/>
            <person name="Barry K."/>
            <person name="Miller A.N."/>
            <person name="Grigoriev I.V."/>
            <person name="Debuchy R."/>
            <person name="Gladieux P."/>
            <person name="Hiltunen Thoren M."/>
            <person name="Johannesson H."/>
        </authorList>
    </citation>
    <scope>NUCLEOTIDE SEQUENCE</scope>
    <source>
        <strain evidence="2">CBS 123565</strain>
    </source>
</reference>
<comment type="caution">
    <text evidence="2">The sequence shown here is derived from an EMBL/GenBank/DDBJ whole genome shotgun (WGS) entry which is preliminary data.</text>
</comment>
<feature type="compositionally biased region" description="Low complexity" evidence="1">
    <location>
        <begin position="775"/>
        <end position="789"/>
    </location>
</feature>
<feature type="region of interest" description="Disordered" evidence="1">
    <location>
        <begin position="1"/>
        <end position="113"/>
    </location>
</feature>
<feature type="compositionally biased region" description="Low complexity" evidence="1">
    <location>
        <begin position="705"/>
        <end position="715"/>
    </location>
</feature>
<feature type="compositionally biased region" description="Polar residues" evidence="1">
    <location>
        <begin position="481"/>
        <end position="490"/>
    </location>
</feature>
<feature type="compositionally biased region" description="Polar residues" evidence="1">
    <location>
        <begin position="135"/>
        <end position="144"/>
    </location>
</feature>
<feature type="region of interest" description="Disordered" evidence="1">
    <location>
        <begin position="131"/>
        <end position="164"/>
    </location>
</feature>
<organism evidence="2 3">
    <name type="scientific">Trichocladium antarcticum</name>
    <dbReference type="NCBI Taxonomy" id="1450529"/>
    <lineage>
        <taxon>Eukaryota</taxon>
        <taxon>Fungi</taxon>
        <taxon>Dikarya</taxon>
        <taxon>Ascomycota</taxon>
        <taxon>Pezizomycotina</taxon>
        <taxon>Sordariomycetes</taxon>
        <taxon>Sordariomycetidae</taxon>
        <taxon>Sordariales</taxon>
        <taxon>Chaetomiaceae</taxon>
        <taxon>Trichocladium</taxon>
    </lineage>
</organism>
<feature type="region of interest" description="Disordered" evidence="1">
    <location>
        <begin position="769"/>
        <end position="802"/>
    </location>
</feature>
<evidence type="ECO:0000313" key="2">
    <source>
        <dbReference type="EMBL" id="KAK4138801.1"/>
    </source>
</evidence>